<protein>
    <submittedName>
        <fullName evidence="2">Uncharacterized protein</fullName>
    </submittedName>
</protein>
<keyword evidence="3" id="KW-1185">Reference proteome</keyword>
<dbReference type="Proteomes" id="UP001056384">
    <property type="component" value="Chromosome 1"/>
</dbReference>
<sequence>MFIFAKEWRKPKLFVALLVVEFPLTVACLTLMGIAHPNTYRTKLWQNGFDQGLNSAPNSILYDAANWRPVHYPTVWSH</sequence>
<gene>
    <name evidence="2" type="ORF">Slin15195_G006530</name>
</gene>
<keyword evidence="1" id="KW-0812">Transmembrane</keyword>
<dbReference type="EMBL" id="CP099418">
    <property type="protein sequence ID" value="USW47334.1"/>
    <property type="molecule type" value="Genomic_DNA"/>
</dbReference>
<reference evidence="2" key="1">
    <citation type="submission" date="2022-06" db="EMBL/GenBank/DDBJ databases">
        <title>Complete genome sequences of two strains of the flax pathogen Septoria linicola.</title>
        <authorList>
            <person name="Lapalu N."/>
            <person name="Simon A."/>
            <person name="Demenou B."/>
            <person name="Paumier D."/>
            <person name="Guillot M.-P."/>
            <person name="Gout L."/>
            <person name="Valade R."/>
        </authorList>
    </citation>
    <scope>NUCLEOTIDE SEQUENCE</scope>
    <source>
        <strain evidence="2">SE15195</strain>
    </source>
</reference>
<dbReference type="AlphaFoldDB" id="A0A9Q9AGS8"/>
<keyword evidence="1" id="KW-0472">Membrane</keyword>
<accession>A0A9Q9AGS8</accession>
<proteinExistence type="predicted"/>
<evidence type="ECO:0000313" key="3">
    <source>
        <dbReference type="Proteomes" id="UP001056384"/>
    </source>
</evidence>
<organism evidence="2 3">
    <name type="scientific">Septoria linicola</name>
    <dbReference type="NCBI Taxonomy" id="215465"/>
    <lineage>
        <taxon>Eukaryota</taxon>
        <taxon>Fungi</taxon>
        <taxon>Dikarya</taxon>
        <taxon>Ascomycota</taxon>
        <taxon>Pezizomycotina</taxon>
        <taxon>Dothideomycetes</taxon>
        <taxon>Dothideomycetidae</taxon>
        <taxon>Mycosphaerellales</taxon>
        <taxon>Mycosphaerellaceae</taxon>
        <taxon>Septoria</taxon>
    </lineage>
</organism>
<evidence type="ECO:0000256" key="1">
    <source>
        <dbReference type="SAM" id="Phobius"/>
    </source>
</evidence>
<evidence type="ECO:0000313" key="2">
    <source>
        <dbReference type="EMBL" id="USW47334.1"/>
    </source>
</evidence>
<name>A0A9Q9AGS8_9PEZI</name>
<feature type="transmembrane region" description="Helical" evidence="1">
    <location>
        <begin position="12"/>
        <end position="35"/>
    </location>
</feature>
<keyword evidence="1" id="KW-1133">Transmembrane helix</keyword>